<dbReference type="Proteomes" id="UP000241769">
    <property type="component" value="Unassembled WGS sequence"/>
</dbReference>
<evidence type="ECO:0000313" key="2">
    <source>
        <dbReference type="EMBL" id="PRP88037.1"/>
    </source>
</evidence>
<dbReference type="AlphaFoldDB" id="A0A2P6NVP2"/>
<sequence>MVDLEGHRRDFDGRFTKYHARYILIEVFFGILFGTGINFLVCWLHWKDLEQVDMNALLKLIVPPPIVGTLFAWMMNTGMTSWRIRTRRQGLTPLAWKGFGCTLVHLLPDGDFFIQGRGYWYVISRILQNLVVAAFWSILSVCLIVILPIIFIFHFWGENVSWKPLEATTIVAVSVAATAVWQIPSFIIIAMIGAEKYDYQLITNDQE</sequence>
<keyword evidence="1" id="KW-1133">Transmembrane helix</keyword>
<accession>A0A2P6NVP2</accession>
<dbReference type="InParanoid" id="A0A2P6NVP2"/>
<proteinExistence type="predicted"/>
<feature type="transmembrane region" description="Helical" evidence="1">
    <location>
        <begin position="56"/>
        <end position="74"/>
    </location>
</feature>
<keyword evidence="1" id="KW-0812">Transmembrane</keyword>
<feature type="transmembrane region" description="Helical" evidence="1">
    <location>
        <begin position="126"/>
        <end position="156"/>
    </location>
</feature>
<comment type="caution">
    <text evidence="2">The sequence shown here is derived from an EMBL/GenBank/DDBJ whole genome shotgun (WGS) entry which is preliminary data.</text>
</comment>
<evidence type="ECO:0000256" key="1">
    <source>
        <dbReference type="SAM" id="Phobius"/>
    </source>
</evidence>
<evidence type="ECO:0000313" key="3">
    <source>
        <dbReference type="Proteomes" id="UP000241769"/>
    </source>
</evidence>
<keyword evidence="1" id="KW-0472">Membrane</keyword>
<gene>
    <name evidence="2" type="ORF">PROFUN_04465</name>
</gene>
<protein>
    <submittedName>
        <fullName evidence="2">Uncharacterized protein</fullName>
    </submittedName>
</protein>
<dbReference type="EMBL" id="MDYQ01000015">
    <property type="protein sequence ID" value="PRP88037.1"/>
    <property type="molecule type" value="Genomic_DNA"/>
</dbReference>
<feature type="transmembrane region" description="Helical" evidence="1">
    <location>
        <begin position="20"/>
        <end position="44"/>
    </location>
</feature>
<keyword evidence="3" id="KW-1185">Reference proteome</keyword>
<name>A0A2P6NVP2_9EUKA</name>
<organism evidence="2 3">
    <name type="scientific">Planoprotostelium fungivorum</name>
    <dbReference type="NCBI Taxonomy" id="1890364"/>
    <lineage>
        <taxon>Eukaryota</taxon>
        <taxon>Amoebozoa</taxon>
        <taxon>Evosea</taxon>
        <taxon>Variosea</taxon>
        <taxon>Cavosteliida</taxon>
        <taxon>Cavosteliaceae</taxon>
        <taxon>Planoprotostelium</taxon>
    </lineage>
</organism>
<reference evidence="2 3" key="1">
    <citation type="journal article" date="2018" name="Genome Biol. Evol.">
        <title>Multiple Roots of Fruiting Body Formation in Amoebozoa.</title>
        <authorList>
            <person name="Hillmann F."/>
            <person name="Forbes G."/>
            <person name="Novohradska S."/>
            <person name="Ferling I."/>
            <person name="Riege K."/>
            <person name="Groth M."/>
            <person name="Westermann M."/>
            <person name="Marz M."/>
            <person name="Spaller T."/>
            <person name="Winckler T."/>
            <person name="Schaap P."/>
            <person name="Glockner G."/>
        </authorList>
    </citation>
    <scope>NUCLEOTIDE SEQUENCE [LARGE SCALE GENOMIC DNA]</scope>
    <source>
        <strain evidence="2 3">Jena</strain>
    </source>
</reference>
<feature type="transmembrane region" description="Helical" evidence="1">
    <location>
        <begin position="168"/>
        <end position="192"/>
    </location>
</feature>